<proteinExistence type="predicted"/>
<dbReference type="Proteomes" id="UP000785679">
    <property type="component" value="Unassembled WGS sequence"/>
</dbReference>
<evidence type="ECO:0000313" key="2">
    <source>
        <dbReference type="Proteomes" id="UP000785679"/>
    </source>
</evidence>
<dbReference type="AlphaFoldDB" id="A0A8J8NZ92"/>
<dbReference type="EMBL" id="RRYP01002852">
    <property type="protein sequence ID" value="TNV84368.1"/>
    <property type="molecule type" value="Genomic_DNA"/>
</dbReference>
<accession>A0A8J8NZ92</accession>
<sequence>MKKRIDLLCCHNSQEKAKSDRKTYSTTQKRLHLHQMRTRIDQCPLQIYPFMSQVRLECQIERPIAQLNSLFQYLLKKGQGKILFKFLPLFWESIRQRKEHQIVPLLLYFRRVLKRGSQIQKCWTYLKFLISPKNVNQSCRSVVPFMALQISWRYDLLLTRAVVLQLGHFGQFVTNIFLPKSEEIFLMWISARITSREELKVIKRIHLQIIFIII</sequence>
<gene>
    <name evidence="1" type="ORF">FGO68_gene13689</name>
</gene>
<reference evidence="1" key="1">
    <citation type="submission" date="2019-06" db="EMBL/GenBank/DDBJ databases">
        <authorList>
            <person name="Zheng W."/>
        </authorList>
    </citation>
    <scope>NUCLEOTIDE SEQUENCE</scope>
    <source>
        <strain evidence="1">QDHG01</strain>
    </source>
</reference>
<keyword evidence="2" id="KW-1185">Reference proteome</keyword>
<name>A0A8J8NZ92_HALGN</name>
<comment type="caution">
    <text evidence="1">The sequence shown here is derived from an EMBL/GenBank/DDBJ whole genome shotgun (WGS) entry which is preliminary data.</text>
</comment>
<protein>
    <submittedName>
        <fullName evidence="1">Uncharacterized protein</fullName>
    </submittedName>
</protein>
<organism evidence="1 2">
    <name type="scientific">Halteria grandinella</name>
    <dbReference type="NCBI Taxonomy" id="5974"/>
    <lineage>
        <taxon>Eukaryota</taxon>
        <taxon>Sar</taxon>
        <taxon>Alveolata</taxon>
        <taxon>Ciliophora</taxon>
        <taxon>Intramacronucleata</taxon>
        <taxon>Spirotrichea</taxon>
        <taxon>Stichotrichia</taxon>
        <taxon>Sporadotrichida</taxon>
        <taxon>Halteriidae</taxon>
        <taxon>Halteria</taxon>
    </lineage>
</organism>
<evidence type="ECO:0000313" key="1">
    <source>
        <dbReference type="EMBL" id="TNV84368.1"/>
    </source>
</evidence>